<evidence type="ECO:0000256" key="4">
    <source>
        <dbReference type="ARBA" id="ARBA00023136"/>
    </source>
</evidence>
<evidence type="ECO:0000256" key="3">
    <source>
        <dbReference type="ARBA" id="ARBA00022989"/>
    </source>
</evidence>
<evidence type="ECO:0000256" key="5">
    <source>
        <dbReference type="SAM" id="Phobius"/>
    </source>
</evidence>
<dbReference type="PANTHER" id="PTHR11785">
    <property type="entry name" value="AMINO ACID TRANSPORTER"/>
    <property type="match status" value="1"/>
</dbReference>
<keyword evidence="3 5" id="KW-1133">Transmembrane helix</keyword>
<feature type="transmembrane region" description="Helical" evidence="5">
    <location>
        <begin position="237"/>
        <end position="257"/>
    </location>
</feature>
<accession>A0A8T0DUS6</accession>
<dbReference type="GO" id="GO:0016020">
    <property type="term" value="C:membrane"/>
    <property type="evidence" value="ECO:0007669"/>
    <property type="project" value="UniProtKB-SubCell"/>
</dbReference>
<gene>
    <name evidence="6" type="ORF">P879_03060</name>
</gene>
<proteinExistence type="predicted"/>
<feature type="transmembrane region" description="Helical" evidence="5">
    <location>
        <begin position="140"/>
        <end position="165"/>
    </location>
</feature>
<keyword evidence="2 5" id="KW-0812">Transmembrane</keyword>
<feature type="transmembrane region" description="Helical" evidence="5">
    <location>
        <begin position="50"/>
        <end position="73"/>
    </location>
</feature>
<protein>
    <submittedName>
        <fullName evidence="6">Uncharacterized protein</fullName>
    </submittedName>
</protein>
<keyword evidence="7" id="KW-1185">Reference proteome</keyword>
<name>A0A8T0DUS6_9TREM</name>
<reference evidence="6 7" key="1">
    <citation type="submission" date="2019-07" db="EMBL/GenBank/DDBJ databases">
        <title>Annotation for the trematode Paragonimus westermani.</title>
        <authorList>
            <person name="Choi Y.-J."/>
        </authorList>
    </citation>
    <scope>NUCLEOTIDE SEQUENCE [LARGE SCALE GENOMIC DNA]</scope>
    <source>
        <strain evidence="6">180907_Pwestermani</strain>
    </source>
</reference>
<comment type="caution">
    <text evidence="6">The sequence shown here is derived from an EMBL/GenBank/DDBJ whole genome shotgun (WGS) entry which is preliminary data.</text>
</comment>
<dbReference type="InterPro" id="IPR050598">
    <property type="entry name" value="AminoAcid_Transporter"/>
</dbReference>
<evidence type="ECO:0000313" key="6">
    <source>
        <dbReference type="EMBL" id="KAF8571669.1"/>
    </source>
</evidence>
<dbReference type="GO" id="GO:0015179">
    <property type="term" value="F:L-amino acid transmembrane transporter activity"/>
    <property type="evidence" value="ECO:0007669"/>
    <property type="project" value="TreeGrafter"/>
</dbReference>
<dbReference type="InterPro" id="IPR002293">
    <property type="entry name" value="AA/rel_permease1"/>
</dbReference>
<dbReference type="PANTHER" id="PTHR11785:SF528">
    <property type="entry name" value="AMINO ACID TRANSPORTER PROTEIN JHI-21"/>
    <property type="match status" value="1"/>
</dbReference>
<dbReference type="AlphaFoldDB" id="A0A8T0DUS6"/>
<dbReference type="OrthoDB" id="3257095at2759"/>
<sequence length="306" mass="33708">MVHEIIHCIHDVQSSCSTTDSWFRLLLPRSRNYLNLLTGEVKNPARNLPIVIVLSLSIVTLIYLLANMAYLAVLSPFEILSLEKSSAAIAVTFASRCMGVMAWVMPIFVSASVFGSINGEVLSISRLCFTASEEGHMPTILSMVSVTNLTPIPSVLAMTLISILFQLHEDVFILIQLTGFAFTVVSAMAVSSLLHIRRTNPGLNKSRFKLPIFLPILYLIVNISIGIFSIYDSPKDALLSVGLIALGIPVYIVGVAWKRKPVFIESAMYRTTVWLQKVFNVVQQEATPDCIEVPWQPTSPVPAATE</sequence>
<evidence type="ECO:0000313" key="7">
    <source>
        <dbReference type="Proteomes" id="UP000699462"/>
    </source>
</evidence>
<evidence type="ECO:0000256" key="1">
    <source>
        <dbReference type="ARBA" id="ARBA00004141"/>
    </source>
</evidence>
<organism evidence="6 7">
    <name type="scientific">Paragonimus westermani</name>
    <dbReference type="NCBI Taxonomy" id="34504"/>
    <lineage>
        <taxon>Eukaryota</taxon>
        <taxon>Metazoa</taxon>
        <taxon>Spiralia</taxon>
        <taxon>Lophotrochozoa</taxon>
        <taxon>Platyhelminthes</taxon>
        <taxon>Trematoda</taxon>
        <taxon>Digenea</taxon>
        <taxon>Plagiorchiida</taxon>
        <taxon>Troglotremata</taxon>
        <taxon>Troglotrematidae</taxon>
        <taxon>Paragonimus</taxon>
    </lineage>
</organism>
<feature type="transmembrane region" description="Helical" evidence="5">
    <location>
        <begin position="93"/>
        <end position="119"/>
    </location>
</feature>
<dbReference type="Proteomes" id="UP000699462">
    <property type="component" value="Unassembled WGS sequence"/>
</dbReference>
<feature type="transmembrane region" description="Helical" evidence="5">
    <location>
        <begin position="171"/>
        <end position="196"/>
    </location>
</feature>
<keyword evidence="4 5" id="KW-0472">Membrane</keyword>
<evidence type="ECO:0000256" key="2">
    <source>
        <dbReference type="ARBA" id="ARBA00022692"/>
    </source>
</evidence>
<dbReference type="Gene3D" id="1.20.1740.10">
    <property type="entry name" value="Amino acid/polyamine transporter I"/>
    <property type="match status" value="1"/>
</dbReference>
<dbReference type="Pfam" id="PF13520">
    <property type="entry name" value="AA_permease_2"/>
    <property type="match status" value="1"/>
</dbReference>
<comment type="subcellular location">
    <subcellularLocation>
        <location evidence="1">Membrane</location>
        <topology evidence="1">Multi-pass membrane protein</topology>
    </subcellularLocation>
</comment>
<dbReference type="EMBL" id="JTDF01000384">
    <property type="protein sequence ID" value="KAF8571669.1"/>
    <property type="molecule type" value="Genomic_DNA"/>
</dbReference>
<feature type="transmembrane region" description="Helical" evidence="5">
    <location>
        <begin position="208"/>
        <end position="231"/>
    </location>
</feature>